<evidence type="ECO:0000256" key="2">
    <source>
        <dbReference type="ARBA" id="ARBA00022723"/>
    </source>
</evidence>
<keyword evidence="8" id="KW-1185">Reference proteome</keyword>
<feature type="chain" id="PRO_5033021853" description="Cytochrome c domain-containing protein" evidence="5">
    <location>
        <begin position="37"/>
        <end position="135"/>
    </location>
</feature>
<dbReference type="EMBL" id="WTYY01000003">
    <property type="protein sequence ID" value="MXO88484.1"/>
    <property type="molecule type" value="Genomic_DNA"/>
</dbReference>
<dbReference type="InterPro" id="IPR009056">
    <property type="entry name" value="Cyt_c-like_dom"/>
</dbReference>
<feature type="signal peptide" evidence="5">
    <location>
        <begin position="1"/>
        <end position="36"/>
    </location>
</feature>
<evidence type="ECO:0000256" key="3">
    <source>
        <dbReference type="ARBA" id="ARBA00023004"/>
    </source>
</evidence>
<accession>A0A844ZLN7</accession>
<reference evidence="7 8" key="1">
    <citation type="submission" date="2019-12" db="EMBL/GenBank/DDBJ databases">
        <title>Genomic-based taxomic classification of the family Erythrobacteraceae.</title>
        <authorList>
            <person name="Xu L."/>
        </authorList>
    </citation>
    <scope>NUCLEOTIDE SEQUENCE [LARGE SCALE GENOMIC DNA]</scope>
    <source>
        <strain evidence="7 8">JCM 16339</strain>
    </source>
</reference>
<evidence type="ECO:0000313" key="8">
    <source>
        <dbReference type="Proteomes" id="UP000435243"/>
    </source>
</evidence>
<dbReference type="Pfam" id="PF13442">
    <property type="entry name" value="Cytochrome_CBB3"/>
    <property type="match status" value="1"/>
</dbReference>
<keyword evidence="5" id="KW-0732">Signal</keyword>
<feature type="domain" description="Cytochrome c" evidence="6">
    <location>
        <begin position="46"/>
        <end position="127"/>
    </location>
</feature>
<evidence type="ECO:0000256" key="5">
    <source>
        <dbReference type="SAM" id="SignalP"/>
    </source>
</evidence>
<dbReference type="OrthoDB" id="7596428at2"/>
<keyword evidence="1 4" id="KW-0349">Heme</keyword>
<dbReference type="GO" id="GO:0020037">
    <property type="term" value="F:heme binding"/>
    <property type="evidence" value="ECO:0007669"/>
    <property type="project" value="InterPro"/>
</dbReference>
<evidence type="ECO:0000313" key="7">
    <source>
        <dbReference type="EMBL" id="MXO88484.1"/>
    </source>
</evidence>
<name>A0A844ZLN7_9SPHN</name>
<dbReference type="AlphaFoldDB" id="A0A844ZLN7"/>
<dbReference type="SUPFAM" id="SSF46626">
    <property type="entry name" value="Cytochrome c"/>
    <property type="match status" value="1"/>
</dbReference>
<keyword evidence="3 4" id="KW-0408">Iron</keyword>
<dbReference type="GO" id="GO:0009055">
    <property type="term" value="F:electron transfer activity"/>
    <property type="evidence" value="ECO:0007669"/>
    <property type="project" value="InterPro"/>
</dbReference>
<dbReference type="Gene3D" id="1.10.760.10">
    <property type="entry name" value="Cytochrome c-like domain"/>
    <property type="match status" value="1"/>
</dbReference>
<keyword evidence="2 4" id="KW-0479">Metal-binding</keyword>
<evidence type="ECO:0000256" key="4">
    <source>
        <dbReference type="PROSITE-ProRule" id="PRU00433"/>
    </source>
</evidence>
<comment type="caution">
    <text evidence="7">The sequence shown here is derived from an EMBL/GenBank/DDBJ whole genome shotgun (WGS) entry which is preliminary data.</text>
</comment>
<gene>
    <name evidence="7" type="ORF">GRI32_06995</name>
</gene>
<dbReference type="RefSeq" id="WP_160590685.1">
    <property type="nucleotide sequence ID" value="NZ_BAAAFP010000001.1"/>
</dbReference>
<sequence length="135" mass="13959">MTAATPDHIAARTGSPRAVLAKLGLPCLLLALAACATTTDGAPYAPDASMGMLIARDSCAECHATGRTGDSPNEDATAFREIAGRPAMTQQALAAWLTDGHNYPAEMGFTLEQHQIESLAAFMIRLRAGGADSAS</sequence>
<dbReference type="PROSITE" id="PS51007">
    <property type="entry name" value="CYTC"/>
    <property type="match status" value="1"/>
</dbReference>
<dbReference type="InterPro" id="IPR036909">
    <property type="entry name" value="Cyt_c-like_dom_sf"/>
</dbReference>
<proteinExistence type="predicted"/>
<protein>
    <recommendedName>
        <fullName evidence="6">Cytochrome c domain-containing protein</fullName>
    </recommendedName>
</protein>
<evidence type="ECO:0000259" key="6">
    <source>
        <dbReference type="PROSITE" id="PS51007"/>
    </source>
</evidence>
<organism evidence="7 8">
    <name type="scientific">Alteraurantiacibacter aestuarii</name>
    <dbReference type="NCBI Taxonomy" id="650004"/>
    <lineage>
        <taxon>Bacteria</taxon>
        <taxon>Pseudomonadati</taxon>
        <taxon>Pseudomonadota</taxon>
        <taxon>Alphaproteobacteria</taxon>
        <taxon>Sphingomonadales</taxon>
        <taxon>Erythrobacteraceae</taxon>
        <taxon>Alteraurantiacibacter</taxon>
    </lineage>
</organism>
<dbReference type="GO" id="GO:0046872">
    <property type="term" value="F:metal ion binding"/>
    <property type="evidence" value="ECO:0007669"/>
    <property type="project" value="UniProtKB-KW"/>
</dbReference>
<dbReference type="Proteomes" id="UP000435243">
    <property type="component" value="Unassembled WGS sequence"/>
</dbReference>
<evidence type="ECO:0000256" key="1">
    <source>
        <dbReference type="ARBA" id="ARBA00022617"/>
    </source>
</evidence>